<accession>A0A3M7M686</accession>
<feature type="compositionally biased region" description="Low complexity" evidence="1">
    <location>
        <begin position="1"/>
        <end position="18"/>
    </location>
</feature>
<name>A0A3M7M686_9PLEO</name>
<dbReference type="AlphaFoldDB" id="A0A3M7M686"/>
<dbReference type="EMBL" id="KE747824">
    <property type="protein sequence ID" value="RMZ70017.1"/>
    <property type="molecule type" value="Genomic_DNA"/>
</dbReference>
<organism evidence="2 3">
    <name type="scientific">Pyrenophora seminiperda CCB06</name>
    <dbReference type="NCBI Taxonomy" id="1302712"/>
    <lineage>
        <taxon>Eukaryota</taxon>
        <taxon>Fungi</taxon>
        <taxon>Dikarya</taxon>
        <taxon>Ascomycota</taxon>
        <taxon>Pezizomycotina</taxon>
        <taxon>Dothideomycetes</taxon>
        <taxon>Pleosporomycetidae</taxon>
        <taxon>Pleosporales</taxon>
        <taxon>Pleosporineae</taxon>
        <taxon>Pleosporaceae</taxon>
        <taxon>Pyrenophora</taxon>
    </lineage>
</organism>
<evidence type="ECO:0000313" key="3">
    <source>
        <dbReference type="Proteomes" id="UP000265663"/>
    </source>
</evidence>
<proteinExistence type="predicted"/>
<reference evidence="2 3" key="1">
    <citation type="journal article" date="2014" name="PLoS ONE">
        <title>De novo Genome Assembly of the Fungal Plant Pathogen Pyrenophora semeniperda.</title>
        <authorList>
            <person name="Soliai M.M."/>
            <person name="Meyer S.E."/>
            <person name="Udall J.A."/>
            <person name="Elzinga D.E."/>
            <person name="Hermansen R.A."/>
            <person name="Bodily P.M."/>
            <person name="Hart A.A."/>
            <person name="Coleman C.E."/>
        </authorList>
    </citation>
    <scope>NUCLEOTIDE SEQUENCE [LARGE SCALE GENOMIC DNA]</scope>
    <source>
        <strain evidence="2 3">CCB06</strain>
        <tissue evidence="2">Mycelium</tissue>
    </source>
</reference>
<sequence>MHVLFSYSYPSSHSPNPHQIHTNPTHHTENQSHMHLAPTVLYSSPLTHFLFFTADEIQHIARFPTSYTHALDMAKEKEKHEKRENRK</sequence>
<protein>
    <submittedName>
        <fullName evidence="2">Uncharacterized protein</fullName>
    </submittedName>
</protein>
<feature type="region of interest" description="Disordered" evidence="1">
    <location>
        <begin position="1"/>
        <end position="32"/>
    </location>
</feature>
<gene>
    <name evidence="2" type="ORF">GMOD_00000049</name>
</gene>
<dbReference type="Proteomes" id="UP000265663">
    <property type="component" value="Unassembled WGS sequence"/>
</dbReference>
<evidence type="ECO:0000313" key="2">
    <source>
        <dbReference type="EMBL" id="RMZ70017.1"/>
    </source>
</evidence>
<evidence type="ECO:0000256" key="1">
    <source>
        <dbReference type="SAM" id="MobiDB-lite"/>
    </source>
</evidence>
<keyword evidence="3" id="KW-1185">Reference proteome</keyword>